<dbReference type="SUPFAM" id="SSF81383">
    <property type="entry name" value="F-box domain"/>
    <property type="match status" value="1"/>
</dbReference>
<dbReference type="Pfam" id="PF12937">
    <property type="entry name" value="F-box-like"/>
    <property type="match status" value="1"/>
</dbReference>
<dbReference type="SUPFAM" id="SSF52047">
    <property type="entry name" value="RNI-like"/>
    <property type="match status" value="1"/>
</dbReference>
<proteinExistence type="predicted"/>
<name>A0A397UBQ3_9GLOM</name>
<dbReference type="InterPro" id="IPR036047">
    <property type="entry name" value="F-box-like_dom_sf"/>
</dbReference>
<evidence type="ECO:0000259" key="1">
    <source>
        <dbReference type="Pfam" id="PF12937"/>
    </source>
</evidence>
<evidence type="ECO:0000313" key="3">
    <source>
        <dbReference type="Proteomes" id="UP000266673"/>
    </source>
</evidence>
<evidence type="ECO:0000313" key="2">
    <source>
        <dbReference type="EMBL" id="RIB07710.1"/>
    </source>
</evidence>
<dbReference type="OrthoDB" id="2322452at2759"/>
<dbReference type="EMBL" id="QKWP01001612">
    <property type="protein sequence ID" value="RIB07710.1"/>
    <property type="molecule type" value="Genomic_DNA"/>
</dbReference>
<dbReference type="InterPro" id="IPR032675">
    <property type="entry name" value="LRR_dom_sf"/>
</dbReference>
<dbReference type="Proteomes" id="UP000266673">
    <property type="component" value="Unassembled WGS sequence"/>
</dbReference>
<protein>
    <recommendedName>
        <fullName evidence="1">F-box domain-containing protein</fullName>
    </recommendedName>
</protein>
<dbReference type="Gene3D" id="3.80.10.10">
    <property type="entry name" value="Ribonuclease Inhibitor"/>
    <property type="match status" value="1"/>
</dbReference>
<reference evidence="2 3" key="1">
    <citation type="submission" date="2018-06" db="EMBL/GenBank/DDBJ databases">
        <title>Comparative genomics reveals the genomic features of Rhizophagus irregularis, R. cerebriforme, R. diaphanum and Gigaspora rosea, and their symbiotic lifestyle signature.</title>
        <authorList>
            <person name="Morin E."/>
            <person name="San Clemente H."/>
            <person name="Chen E.C.H."/>
            <person name="De La Providencia I."/>
            <person name="Hainaut M."/>
            <person name="Kuo A."/>
            <person name="Kohler A."/>
            <person name="Murat C."/>
            <person name="Tang N."/>
            <person name="Roy S."/>
            <person name="Loubradou J."/>
            <person name="Henrissat B."/>
            <person name="Grigoriev I.V."/>
            <person name="Corradi N."/>
            <person name="Roux C."/>
            <person name="Martin F.M."/>
        </authorList>
    </citation>
    <scope>NUCLEOTIDE SEQUENCE [LARGE SCALE GENOMIC DNA]</scope>
    <source>
        <strain evidence="2 3">DAOM 194757</strain>
    </source>
</reference>
<comment type="caution">
    <text evidence="2">The sequence shown here is derived from an EMBL/GenBank/DDBJ whole genome shotgun (WGS) entry which is preliminary data.</text>
</comment>
<gene>
    <name evidence="2" type="ORF">C2G38_409618</name>
</gene>
<feature type="domain" description="F-box" evidence="1">
    <location>
        <begin position="2"/>
        <end position="45"/>
    </location>
</feature>
<dbReference type="InterPro" id="IPR001810">
    <property type="entry name" value="F-box_dom"/>
</dbReference>
<accession>A0A397UBQ3</accession>
<keyword evidence="3" id="KW-1185">Reference proteome</keyword>
<organism evidence="2 3">
    <name type="scientific">Gigaspora rosea</name>
    <dbReference type="NCBI Taxonomy" id="44941"/>
    <lineage>
        <taxon>Eukaryota</taxon>
        <taxon>Fungi</taxon>
        <taxon>Fungi incertae sedis</taxon>
        <taxon>Mucoromycota</taxon>
        <taxon>Glomeromycotina</taxon>
        <taxon>Glomeromycetes</taxon>
        <taxon>Diversisporales</taxon>
        <taxon>Gigasporaceae</taxon>
        <taxon>Gigaspora</taxon>
    </lineage>
</organism>
<sequence>MPQIPTECLEEIFKYLEKDKNSLFSCLLVERSWSHIVIPILWRKLWEGTNVKLIETYISCLNESDRDILLDEGVDLPDTPEPLFNYPRYLKNFDLGLLEDLVYGWLTVDGPLDPEDLNQVTSVMSIICKLIIDNTDGLYNLEIGDWKENYNIPDIALLKGIRNALVDLREFQIHGTCYMASAEALDNISNILTIMSHFSNNIQLINIDCCHRDFRLGKRLSALIESQSHLQHLLIEDSSWNSTLTQSLNSAFSSQFNHLKTVTISGLPLDNFFLSNLANCTKLESLNIFHCRNLKSIDSMSHEVKQSCQLPLSKLASLHNSIDSLFIFEIFEMSKSNLSKLILDNVDSNMIQHVSNFCKNVEYLAININSEIIKTIHLLSNLNIKHFIFYSRSTSTITTPSTDILKLFGLSLPPSLNSLDLDFNITPDGLNEILNFTQARIKSLGLKLPRPFDNIGINDEFLNVILKHTMLNGGILKELRIDRGREFLVHKHFSEEMLANAKGILKIIPEFDIPWNTF</sequence>
<dbReference type="AlphaFoldDB" id="A0A397UBQ3"/>